<evidence type="ECO:0000259" key="2">
    <source>
        <dbReference type="Pfam" id="PF17919"/>
    </source>
</evidence>
<dbReference type="SUPFAM" id="SSF56672">
    <property type="entry name" value="DNA/RNA polymerases"/>
    <property type="match status" value="1"/>
</dbReference>
<organism evidence="3 4">
    <name type="scientific">Caerostris darwini</name>
    <dbReference type="NCBI Taxonomy" id="1538125"/>
    <lineage>
        <taxon>Eukaryota</taxon>
        <taxon>Metazoa</taxon>
        <taxon>Ecdysozoa</taxon>
        <taxon>Arthropoda</taxon>
        <taxon>Chelicerata</taxon>
        <taxon>Arachnida</taxon>
        <taxon>Araneae</taxon>
        <taxon>Araneomorphae</taxon>
        <taxon>Entelegynae</taxon>
        <taxon>Araneoidea</taxon>
        <taxon>Araneidae</taxon>
        <taxon>Caerostris</taxon>
    </lineage>
</organism>
<dbReference type="AlphaFoldDB" id="A0AAV4WYL4"/>
<feature type="region of interest" description="Disordered" evidence="1">
    <location>
        <begin position="99"/>
        <end position="120"/>
    </location>
</feature>
<proteinExistence type="predicted"/>
<accession>A0AAV4WYL4</accession>
<evidence type="ECO:0000313" key="4">
    <source>
        <dbReference type="Proteomes" id="UP001054837"/>
    </source>
</evidence>
<feature type="domain" description="Reverse transcriptase/retrotransposon-derived protein RNase H-like" evidence="2">
    <location>
        <begin position="57"/>
        <end position="104"/>
    </location>
</feature>
<dbReference type="Proteomes" id="UP001054837">
    <property type="component" value="Unassembled WGS sequence"/>
</dbReference>
<dbReference type="EMBL" id="BPLQ01015432">
    <property type="protein sequence ID" value="GIY88000.1"/>
    <property type="molecule type" value="Genomic_DNA"/>
</dbReference>
<dbReference type="InterPro" id="IPR043502">
    <property type="entry name" value="DNA/RNA_pol_sf"/>
</dbReference>
<evidence type="ECO:0000313" key="3">
    <source>
        <dbReference type="EMBL" id="GIY88000.1"/>
    </source>
</evidence>
<evidence type="ECO:0000256" key="1">
    <source>
        <dbReference type="SAM" id="MobiDB-lite"/>
    </source>
</evidence>
<protein>
    <recommendedName>
        <fullName evidence="2">Reverse transcriptase/retrotransposon-derived protein RNase H-like domain-containing protein</fullName>
    </recommendedName>
</protein>
<gene>
    <name evidence="3" type="ORF">CDAR_516341</name>
</gene>
<dbReference type="InterPro" id="IPR041577">
    <property type="entry name" value="RT_RNaseH_2"/>
</dbReference>
<dbReference type="Pfam" id="PF17919">
    <property type="entry name" value="RT_RNaseH_2"/>
    <property type="match status" value="1"/>
</dbReference>
<sequence>MRLYNDYPNLNVITVAGHWITPKGLEVDLAKVEAIISIPPSKFVKQHSFSEANKLFKTFPLRTDVNNYALGSVRFQTDDKTNDHDTEYANRLLTAAERNYSTTEGLKNPTTENFSDDGGA</sequence>
<reference evidence="3 4" key="1">
    <citation type="submission" date="2021-06" db="EMBL/GenBank/DDBJ databases">
        <title>Caerostris darwini draft genome.</title>
        <authorList>
            <person name="Kono N."/>
            <person name="Arakawa K."/>
        </authorList>
    </citation>
    <scope>NUCLEOTIDE SEQUENCE [LARGE SCALE GENOMIC DNA]</scope>
</reference>
<name>A0AAV4WYL4_9ARAC</name>
<comment type="caution">
    <text evidence="3">The sequence shown here is derived from an EMBL/GenBank/DDBJ whole genome shotgun (WGS) entry which is preliminary data.</text>
</comment>
<dbReference type="GO" id="GO:0071897">
    <property type="term" value="P:DNA biosynthetic process"/>
    <property type="evidence" value="ECO:0007669"/>
    <property type="project" value="UniProtKB-ARBA"/>
</dbReference>
<feature type="compositionally biased region" description="Polar residues" evidence="1">
    <location>
        <begin position="99"/>
        <end position="113"/>
    </location>
</feature>
<keyword evidence="4" id="KW-1185">Reference proteome</keyword>